<sequence>MIIVEACTSFELDLFDQEMVGERAIFFLCWSANYSVTMNHSLTWFSYH</sequence>
<name>A0A5K3EX07_MESCO</name>
<reference evidence="1" key="1">
    <citation type="submission" date="2019-11" db="UniProtKB">
        <authorList>
            <consortium name="WormBaseParasite"/>
        </authorList>
    </citation>
    <scope>IDENTIFICATION</scope>
</reference>
<protein>
    <submittedName>
        <fullName evidence="1">Helicase C-terminal domain-containing protein</fullName>
    </submittedName>
</protein>
<proteinExistence type="predicted"/>
<dbReference type="AlphaFoldDB" id="A0A5K3EX07"/>
<organism evidence="1">
    <name type="scientific">Mesocestoides corti</name>
    <name type="common">Flatworm</name>
    <dbReference type="NCBI Taxonomy" id="53468"/>
    <lineage>
        <taxon>Eukaryota</taxon>
        <taxon>Metazoa</taxon>
        <taxon>Spiralia</taxon>
        <taxon>Lophotrochozoa</taxon>
        <taxon>Platyhelminthes</taxon>
        <taxon>Cestoda</taxon>
        <taxon>Eucestoda</taxon>
        <taxon>Cyclophyllidea</taxon>
        <taxon>Mesocestoididae</taxon>
        <taxon>Mesocestoides</taxon>
    </lineage>
</organism>
<accession>A0A5K3EX07</accession>
<dbReference type="WBParaSite" id="MCU_003795-RD">
    <property type="protein sequence ID" value="MCU_003795-RD"/>
    <property type="gene ID" value="MCU_003795"/>
</dbReference>
<evidence type="ECO:0000313" key="1">
    <source>
        <dbReference type="WBParaSite" id="MCU_003795-RD"/>
    </source>
</evidence>